<evidence type="ECO:0000256" key="3">
    <source>
        <dbReference type="ARBA" id="ARBA00022448"/>
    </source>
</evidence>
<dbReference type="Gene3D" id="2.40.170.20">
    <property type="entry name" value="TonB-dependent receptor, beta-barrel domain"/>
    <property type="match status" value="1"/>
</dbReference>
<dbReference type="Pfam" id="PF07715">
    <property type="entry name" value="Plug"/>
    <property type="match status" value="1"/>
</dbReference>
<evidence type="ECO:0000256" key="6">
    <source>
        <dbReference type="ARBA" id="ARBA00023077"/>
    </source>
</evidence>
<dbReference type="NCBIfam" id="TIGR01783">
    <property type="entry name" value="TonB-siderophor"/>
    <property type="match status" value="1"/>
</dbReference>
<dbReference type="GO" id="GO:0038023">
    <property type="term" value="F:signaling receptor activity"/>
    <property type="evidence" value="ECO:0007669"/>
    <property type="project" value="InterPro"/>
</dbReference>
<evidence type="ECO:0000259" key="12">
    <source>
        <dbReference type="Pfam" id="PF00593"/>
    </source>
</evidence>
<evidence type="ECO:0000256" key="9">
    <source>
        <dbReference type="ARBA" id="ARBA00023237"/>
    </source>
</evidence>
<comment type="similarity">
    <text evidence="2 10 11">Belongs to the TonB-dependent receptor family.</text>
</comment>
<evidence type="ECO:0000256" key="1">
    <source>
        <dbReference type="ARBA" id="ARBA00004571"/>
    </source>
</evidence>
<evidence type="ECO:0000256" key="10">
    <source>
        <dbReference type="PROSITE-ProRule" id="PRU01360"/>
    </source>
</evidence>
<gene>
    <name evidence="14" type="ORF">BHC47_04965</name>
</gene>
<dbReference type="GO" id="GO:0015344">
    <property type="term" value="F:siderophore uptake transmembrane transporter activity"/>
    <property type="evidence" value="ECO:0007669"/>
    <property type="project" value="TreeGrafter"/>
</dbReference>
<evidence type="ECO:0000256" key="8">
    <source>
        <dbReference type="ARBA" id="ARBA00023170"/>
    </source>
</evidence>
<keyword evidence="5 10" id="KW-0812">Transmembrane</keyword>
<dbReference type="InterPro" id="IPR037066">
    <property type="entry name" value="Plug_dom_sf"/>
</dbReference>
<dbReference type="InterPro" id="IPR012910">
    <property type="entry name" value="Plug_dom"/>
</dbReference>
<dbReference type="Pfam" id="PF00593">
    <property type="entry name" value="TonB_dep_Rec_b-barrel"/>
    <property type="match status" value="1"/>
</dbReference>
<dbReference type="InterPro" id="IPR058134">
    <property type="entry name" value="PirA/FepA/PfeA"/>
</dbReference>
<keyword evidence="6 11" id="KW-0798">TonB box</keyword>
<dbReference type="NCBIfam" id="NF010051">
    <property type="entry name" value="PRK13528.1"/>
    <property type="match status" value="1"/>
</dbReference>
<comment type="caution">
    <text evidence="14">The sequence shown here is derived from an EMBL/GenBank/DDBJ whole genome shotgun (WGS) entry which is preliminary data.</text>
</comment>
<evidence type="ECO:0000313" key="15">
    <source>
        <dbReference type="Proteomes" id="UP000231094"/>
    </source>
</evidence>
<dbReference type="Gene3D" id="2.170.130.10">
    <property type="entry name" value="TonB-dependent receptor, plug domain"/>
    <property type="match status" value="1"/>
</dbReference>
<evidence type="ECO:0000256" key="11">
    <source>
        <dbReference type="RuleBase" id="RU003357"/>
    </source>
</evidence>
<evidence type="ECO:0000256" key="2">
    <source>
        <dbReference type="ARBA" id="ARBA00009810"/>
    </source>
</evidence>
<evidence type="ECO:0000256" key="4">
    <source>
        <dbReference type="ARBA" id="ARBA00022452"/>
    </source>
</evidence>
<keyword evidence="9 10" id="KW-0998">Cell outer membrane</keyword>
<dbReference type="NCBIfam" id="NF010048">
    <property type="entry name" value="PRK13524.1"/>
    <property type="match status" value="1"/>
</dbReference>
<protein>
    <submittedName>
        <fullName evidence="14">Outer membrane receptor protein</fullName>
    </submittedName>
</protein>
<name>A0A2N9Y477_9NEIS</name>
<proteinExistence type="inferred from homology"/>
<keyword evidence="8 14" id="KW-0675">Receptor</keyword>
<dbReference type="InterPro" id="IPR036942">
    <property type="entry name" value="Beta-barrel_TonB_sf"/>
</dbReference>
<dbReference type="InterPro" id="IPR000531">
    <property type="entry name" value="Beta-barrel_TonB"/>
</dbReference>
<evidence type="ECO:0000256" key="5">
    <source>
        <dbReference type="ARBA" id="ARBA00022692"/>
    </source>
</evidence>
<dbReference type="Proteomes" id="UP000231094">
    <property type="component" value="Unassembled WGS sequence"/>
</dbReference>
<dbReference type="EMBL" id="MEIV01000051">
    <property type="protein sequence ID" value="PIT62444.1"/>
    <property type="molecule type" value="Genomic_DNA"/>
</dbReference>
<dbReference type="GO" id="GO:0044718">
    <property type="term" value="P:siderophore transmembrane transport"/>
    <property type="evidence" value="ECO:0007669"/>
    <property type="project" value="TreeGrafter"/>
</dbReference>
<dbReference type="InterPro" id="IPR039426">
    <property type="entry name" value="TonB-dep_rcpt-like"/>
</dbReference>
<comment type="subcellular location">
    <subcellularLocation>
        <location evidence="1 10">Cell outer membrane</location>
        <topology evidence="1 10">Multi-pass membrane protein</topology>
    </subcellularLocation>
</comment>
<dbReference type="GO" id="GO:0009279">
    <property type="term" value="C:cell outer membrane"/>
    <property type="evidence" value="ECO:0007669"/>
    <property type="project" value="UniProtKB-SubCell"/>
</dbReference>
<reference evidence="14 15" key="1">
    <citation type="journal article" date="2017" name="MBio">
        <title>Type VI secretion-mediated competition in the bee gut microbiome.</title>
        <authorList>
            <person name="Steele M.I."/>
            <person name="Kwong W.K."/>
            <person name="Powell J.E."/>
            <person name="Whiteley M."/>
            <person name="Moran N.A."/>
        </authorList>
    </citation>
    <scope>NUCLEOTIDE SEQUENCE [LARGE SCALE GENOMIC DNA]</scope>
    <source>
        <strain evidence="14 15">PEB0171</strain>
    </source>
</reference>
<dbReference type="PROSITE" id="PS52016">
    <property type="entry name" value="TONB_DEPENDENT_REC_3"/>
    <property type="match status" value="1"/>
</dbReference>
<dbReference type="SUPFAM" id="SSF56935">
    <property type="entry name" value="Porins"/>
    <property type="match status" value="1"/>
</dbReference>
<feature type="domain" description="TonB-dependent receptor plug" evidence="13">
    <location>
        <begin position="49"/>
        <end position="163"/>
    </location>
</feature>
<feature type="domain" description="TonB-dependent receptor-like beta-barrel" evidence="12">
    <location>
        <begin position="261"/>
        <end position="710"/>
    </location>
</feature>
<dbReference type="PANTHER" id="PTHR30069:SF8">
    <property type="entry name" value="TONB-DEPENDENT SIDEROPHORE RECEPTOR PROTEIN"/>
    <property type="match status" value="1"/>
</dbReference>
<keyword evidence="4 10" id="KW-1134">Transmembrane beta strand</keyword>
<organism evidence="14 15">
    <name type="scientific">Snodgrassella alvi</name>
    <dbReference type="NCBI Taxonomy" id="1196083"/>
    <lineage>
        <taxon>Bacteria</taxon>
        <taxon>Pseudomonadati</taxon>
        <taxon>Pseudomonadota</taxon>
        <taxon>Betaproteobacteria</taxon>
        <taxon>Neisseriales</taxon>
        <taxon>Neisseriaceae</taxon>
        <taxon>Snodgrassella</taxon>
    </lineage>
</organism>
<keyword evidence="7 10" id="KW-0472">Membrane</keyword>
<accession>A0A2N9Y477</accession>
<evidence type="ECO:0000256" key="7">
    <source>
        <dbReference type="ARBA" id="ARBA00023136"/>
    </source>
</evidence>
<dbReference type="AlphaFoldDB" id="A0A2N9Y477"/>
<evidence type="ECO:0000313" key="14">
    <source>
        <dbReference type="EMBL" id="PIT62444.1"/>
    </source>
</evidence>
<dbReference type="InterPro" id="IPR010105">
    <property type="entry name" value="TonB_sidphr_rcpt"/>
</dbReference>
<dbReference type="RefSeq" id="WP_100116771.1">
    <property type="nucleotide sequence ID" value="NZ_MEIV01000051.1"/>
</dbReference>
<sequence>MSDHPFPSFKLALIPFIIFTGSTVYAQDNSAKLDDIYVTAEQQVKQSLGVSKLDSQDIEHKTPVNDISELVRTMPGVNLTGNTASGQHGNKRQIDIRGMGPENTLILIDGRPVTSRNSARMSWRGERDTIGDSNWVPAAEIQSIEVIRGPAAARYGSGAAGGVVNIVTKKVSNEFHGSINAFMNLPADKEEGDTHRIGFDLSGPVIKDVLGFRIYGNLNSTDADSPFINQRSNDKGSKSLAAGQEGLINKDIGGRLAWRLSPAQTLTLDTTYSRQGNRYNGDGPNNVQTDYTQSLYGKETRRVYRQSFALTHEGIWDWGDSKLVAQYDKTTNSHCSEALSGGPEGLCQDLGSKDITYKDSTLTTKRLTGEIHFPFTLGVSHVLTMGAEYQHDKLDDPDGLRRIPLPGAVYPAPANHTPSLSSWAGYVEDNISLTDYLKLVPMLRYDHNNKTGGNVSPGVNLSWQLHPNWLIKGGIARAYKVPNLYQSTDSYMLYSKGNGCATSSGSGRGCYLIGNSNLKPETSINKELGFEFNKNGYLASLAYFRNDYKNKIEAGRQIIFTDSTGTNSRSGGYDYFEWTNTRKALVEGLEGNLTLPFSSKWKWVNNFTYMFNSKNKETGNPLSVIPKYTINSSLAWNPAEKWDTLLTYTYYGRQKPRTVPVNPVEAGIGNGGKGTTGLSGEEIGSYGIWGISAGYAVNKNINIRAGMSNIFNKRIYASTLRGTAYTYNERGRAVWGSMKVSF</sequence>
<dbReference type="PANTHER" id="PTHR30069">
    <property type="entry name" value="TONB-DEPENDENT OUTER MEMBRANE RECEPTOR"/>
    <property type="match status" value="1"/>
</dbReference>
<dbReference type="CDD" id="cd01347">
    <property type="entry name" value="ligand_gated_channel"/>
    <property type="match status" value="1"/>
</dbReference>
<evidence type="ECO:0000259" key="13">
    <source>
        <dbReference type="Pfam" id="PF07715"/>
    </source>
</evidence>
<keyword evidence="3 10" id="KW-0813">Transport</keyword>